<evidence type="ECO:0000313" key="1">
    <source>
        <dbReference type="Proteomes" id="UP000301870"/>
    </source>
</evidence>
<organism evidence="1 2">
    <name type="scientific">Spodoptera litura</name>
    <name type="common">Asian cotton leafworm</name>
    <dbReference type="NCBI Taxonomy" id="69820"/>
    <lineage>
        <taxon>Eukaryota</taxon>
        <taxon>Metazoa</taxon>
        <taxon>Ecdysozoa</taxon>
        <taxon>Arthropoda</taxon>
        <taxon>Hexapoda</taxon>
        <taxon>Insecta</taxon>
        <taxon>Pterygota</taxon>
        <taxon>Neoptera</taxon>
        <taxon>Endopterygota</taxon>
        <taxon>Lepidoptera</taxon>
        <taxon>Glossata</taxon>
        <taxon>Ditrysia</taxon>
        <taxon>Noctuoidea</taxon>
        <taxon>Noctuidae</taxon>
        <taxon>Amphipyrinae</taxon>
        <taxon>Spodoptera</taxon>
    </lineage>
</organism>
<evidence type="ECO:0000313" key="2">
    <source>
        <dbReference type="RefSeq" id="XP_022818771.1"/>
    </source>
</evidence>
<protein>
    <submittedName>
        <fullName evidence="2">Uncharacterized protein LOC111351202</fullName>
    </submittedName>
</protein>
<gene>
    <name evidence="2" type="primary">LOC111351202</name>
</gene>
<dbReference type="KEGG" id="sliu:111351202"/>
<dbReference type="AlphaFoldDB" id="A0A9J7IKQ8"/>
<dbReference type="Proteomes" id="UP000301870">
    <property type="component" value="Chromosome 13"/>
</dbReference>
<proteinExistence type="predicted"/>
<dbReference type="RefSeq" id="XP_022818771.1">
    <property type="nucleotide sequence ID" value="XM_022963003.1"/>
</dbReference>
<sequence>MREFVNITAIKLVYMTLVRSKLESASLVWSPHEVTYALMLEKVQKAFLRFLYRKRFGYYPFLYPTKFLLGMLRFNSLEVRRNYSLMTMSCKTLRGESDCPEIVGQVVRLSVPRLLTHQLRPRQHPLLAVPEARTVAHANSPLVRVLTMLNSLLMSAPECDLFAMRWIDVCRECLRFCERMDDT</sequence>
<keyword evidence="1" id="KW-1185">Reference proteome</keyword>
<dbReference type="OrthoDB" id="10056483at2759"/>
<dbReference type="GeneID" id="111351202"/>
<accession>A0A9J7IKQ8</accession>
<name>A0A9J7IKQ8_SPOLT</name>
<reference evidence="2" key="1">
    <citation type="submission" date="2025-08" db="UniProtKB">
        <authorList>
            <consortium name="RefSeq"/>
        </authorList>
    </citation>
    <scope>IDENTIFICATION</scope>
    <source>
        <strain evidence="2">Ishihara</strain>
        <tissue evidence="2">Whole body</tissue>
    </source>
</reference>